<dbReference type="InterPro" id="IPR048365">
    <property type="entry name" value="TNP-like_RNaseH_N"/>
</dbReference>
<evidence type="ECO:0000313" key="5">
    <source>
        <dbReference type="Proteomes" id="UP000801492"/>
    </source>
</evidence>
<sequence length="1311" mass="149608">MAANSGSMERTMQAEETVHHLIELFGNVLDLEIIQSVALNCDYNSMLQEWYTVIDGAPRFSKESFNALKLQVQEDKNVIINLVMDEISIRELIEYSNGWYYGYVDLGMGNENDRGHDNKDEAKSAFVFMGVSLRSQWKLPLRYCLIKSLSGSQRANLLKKCLQLIEECGAQCRSITFDGAAVNIAMCNEFPDNMKPSFKFYNMKVHTFWDACHMILLEMSSTIGAVPKQTSPEWKKNNGKQMMSYASATNNFPLKKSSDDDDVIFVPESPSRINPKKCTLSTQKKTASPQRKSKKEQEFDRVVLHVRQGSKILILMRGLPGSGKSYLAKQIIDRSIGYPNYSDFILSADDFFVDRWTGRYVYDRLKLTKAHEWNHQRAYKIMSKGISPVIIDNTNLQTWEMKPYVMMAVNFGYSIEIVEPFTHWAFNDKELARRNLHDVPKVKIKEMLERYEKNITPHKLLSIYCLAYSPNFKPPINRNYPPIDHLYCNGVSSTSFTNNISNKKIIKQNNRMKKAESPEVQDLMDFESDLCVRSASGEEKTNSESDLDNILMYNASSNSSPDILKPDICNFPHKHNAVFSINSEPEFKKARTFSENFTDDANIIKIMQDTLNFSRNETSEAASSSPKNAEQIKKARDLYPKLNLSSWGLPDDAVSSWETWDIVKPVNSSNDSETIHFMPNLNTASSTALYVSDSATNTSSADFAVLDKNDCIPENVKLLKARSRNINEGVIGPTANSSKKTLLDKSSMTNEDVLRAALSRERDASDEKHIATLISLFPGIPTDYLKDVYEKCDRDINWTGDILLDDKKEFIPFLQSNDNDNNNNDEESSLATQEGNRNENVSDSLQLNIEELSITPDILKENLDNKKNKTQEDTEEIKKHIEENVEINKNYYSEHILKLKNQRYGTTSKLIDSQPSTSKGSAFEAYPTSSGEVIAVNTDVDLDNFDPDIDFPEFEEEEMMELNLGNGVISQLETHFGFSQMLPQGFLPVIHVPVSLARQLYALYVESVLVQMENQTQVLDAIAKEDEEFARKLHMQEQRLAAANIYLKEIEEWKKLTPDNLALRLTRQKLYNAFPTVNQDLLIEILHAHNNSYEQTVEVLMASTDHDKINDPDGDVMDAPISETDINEMKIAEEETRKSAYAPDVPKTAMEYREEASQHHQKHMELMQQAQQAYQRKQYAVAQFYSDLAKTHTQLYDQANNLAASAFLQEHSKKLENFHTIDLHYLYVKEAIAALDMFIDTNIRLLEGTDKRQENLFVITGRGKRSDQGRSRIKPAVMARLRKRGIWYVEVNPGLLKIRVRPNSALTSSLH</sequence>
<dbReference type="Pfam" id="PF21787">
    <property type="entry name" value="TNP-like_RNaseH_N"/>
    <property type="match status" value="1"/>
</dbReference>
<dbReference type="InterPro" id="IPR027417">
    <property type="entry name" value="P-loop_NTPase"/>
</dbReference>
<evidence type="ECO:0000259" key="2">
    <source>
        <dbReference type="PROSITE" id="PS50828"/>
    </source>
</evidence>
<keyword evidence="5" id="KW-1185">Reference proteome</keyword>
<dbReference type="Pfam" id="PF25124">
    <property type="entry name" value="DUF7816"/>
    <property type="match status" value="1"/>
</dbReference>
<dbReference type="PANTHER" id="PTHR46535:SF1">
    <property type="entry name" value="NEDD4-BINDING PROTEIN 2"/>
    <property type="match status" value="1"/>
</dbReference>
<dbReference type="InterPro" id="IPR052772">
    <property type="entry name" value="Endo/PolyKinase_Domain-Protein"/>
</dbReference>
<proteinExistence type="predicted"/>
<dbReference type="Gene3D" id="3.30.1370.110">
    <property type="match status" value="1"/>
</dbReference>
<evidence type="ECO:0000259" key="3">
    <source>
        <dbReference type="PROSITE" id="PS51140"/>
    </source>
</evidence>
<comment type="caution">
    <text evidence="4">The sequence shown here is derived from an EMBL/GenBank/DDBJ whole genome shotgun (WGS) entry which is preliminary data.</text>
</comment>
<dbReference type="InterPro" id="IPR056718">
    <property type="entry name" value="DUF7816"/>
</dbReference>
<dbReference type="PROSITE" id="PS51140">
    <property type="entry name" value="CUE"/>
    <property type="match status" value="2"/>
</dbReference>
<feature type="domain" description="CUE" evidence="3">
    <location>
        <begin position="765"/>
        <end position="808"/>
    </location>
</feature>
<dbReference type="InterPro" id="IPR003892">
    <property type="entry name" value="CUE"/>
</dbReference>
<dbReference type="GO" id="GO:0005634">
    <property type="term" value="C:nucleus"/>
    <property type="evidence" value="ECO:0007669"/>
    <property type="project" value="TreeGrafter"/>
</dbReference>
<dbReference type="InterPro" id="IPR036063">
    <property type="entry name" value="Smr_dom_sf"/>
</dbReference>
<organism evidence="4 5">
    <name type="scientific">Ignelater luminosus</name>
    <name type="common">Cucubano</name>
    <name type="synonym">Pyrophorus luminosus</name>
    <dbReference type="NCBI Taxonomy" id="2038154"/>
    <lineage>
        <taxon>Eukaryota</taxon>
        <taxon>Metazoa</taxon>
        <taxon>Ecdysozoa</taxon>
        <taxon>Arthropoda</taxon>
        <taxon>Hexapoda</taxon>
        <taxon>Insecta</taxon>
        <taxon>Pterygota</taxon>
        <taxon>Neoptera</taxon>
        <taxon>Endopterygota</taxon>
        <taxon>Coleoptera</taxon>
        <taxon>Polyphaga</taxon>
        <taxon>Elateriformia</taxon>
        <taxon>Elateroidea</taxon>
        <taxon>Elateridae</taxon>
        <taxon>Agrypninae</taxon>
        <taxon>Pyrophorini</taxon>
        <taxon>Ignelater</taxon>
    </lineage>
</organism>
<dbReference type="OrthoDB" id="3231855at2759"/>
<dbReference type="InterPro" id="IPR002625">
    <property type="entry name" value="Smr_dom"/>
</dbReference>
<dbReference type="PANTHER" id="PTHR46535">
    <property type="entry name" value="NEDD4-BINDING PROTEIN 2"/>
    <property type="match status" value="1"/>
</dbReference>
<accession>A0A8K0DG36</accession>
<feature type="region of interest" description="Disordered" evidence="1">
    <location>
        <begin position="814"/>
        <end position="844"/>
    </location>
</feature>
<reference evidence="4" key="1">
    <citation type="submission" date="2019-08" db="EMBL/GenBank/DDBJ databases">
        <title>The genome of the North American firefly Photinus pyralis.</title>
        <authorList>
            <consortium name="Photinus pyralis genome working group"/>
            <person name="Fallon T.R."/>
            <person name="Sander Lower S.E."/>
            <person name="Weng J.-K."/>
        </authorList>
    </citation>
    <scope>NUCLEOTIDE SEQUENCE</scope>
    <source>
        <strain evidence="4">TRF0915ILg1</strain>
        <tissue evidence="4">Whole body</tissue>
    </source>
</reference>
<feature type="compositionally biased region" description="Polar residues" evidence="1">
    <location>
        <begin position="279"/>
        <end position="290"/>
    </location>
</feature>
<feature type="domain" description="CUE" evidence="3">
    <location>
        <begin position="1062"/>
        <end position="1105"/>
    </location>
</feature>
<dbReference type="PROSITE" id="PS50828">
    <property type="entry name" value="SMR"/>
    <property type="match status" value="1"/>
</dbReference>
<evidence type="ECO:0008006" key="6">
    <source>
        <dbReference type="Google" id="ProtNLM"/>
    </source>
</evidence>
<dbReference type="InterPro" id="IPR013899">
    <property type="entry name" value="DUF1771"/>
</dbReference>
<dbReference type="Pfam" id="PF08590">
    <property type="entry name" value="DUF1771"/>
    <property type="match status" value="1"/>
</dbReference>
<dbReference type="Pfam" id="PF13671">
    <property type="entry name" value="AAA_33"/>
    <property type="match status" value="1"/>
</dbReference>
<feature type="domain" description="Smr" evidence="2">
    <location>
        <begin position="1221"/>
        <end position="1301"/>
    </location>
</feature>
<dbReference type="SMART" id="SM00463">
    <property type="entry name" value="SMR"/>
    <property type="match status" value="1"/>
</dbReference>
<gene>
    <name evidence="4" type="ORF">ILUMI_06188</name>
</gene>
<protein>
    <recommendedName>
        <fullName evidence="6">NEDD4-binding protein 2</fullName>
    </recommendedName>
</protein>
<dbReference type="CDD" id="cd14279">
    <property type="entry name" value="CUE"/>
    <property type="match status" value="1"/>
</dbReference>
<evidence type="ECO:0000313" key="4">
    <source>
        <dbReference type="EMBL" id="KAF2899995.1"/>
    </source>
</evidence>
<dbReference type="GO" id="GO:0004519">
    <property type="term" value="F:endonuclease activity"/>
    <property type="evidence" value="ECO:0007669"/>
    <property type="project" value="TreeGrafter"/>
</dbReference>
<feature type="compositionally biased region" description="Polar residues" evidence="1">
    <location>
        <begin position="830"/>
        <end position="844"/>
    </location>
</feature>
<dbReference type="Gene3D" id="3.40.50.300">
    <property type="entry name" value="P-loop containing nucleotide triphosphate hydrolases"/>
    <property type="match status" value="1"/>
</dbReference>
<feature type="region of interest" description="Disordered" evidence="1">
    <location>
        <begin position="275"/>
        <end position="296"/>
    </location>
</feature>
<dbReference type="EMBL" id="VTPC01002468">
    <property type="protein sequence ID" value="KAF2899995.1"/>
    <property type="molecule type" value="Genomic_DNA"/>
</dbReference>
<dbReference type="Proteomes" id="UP000801492">
    <property type="component" value="Unassembled WGS sequence"/>
</dbReference>
<evidence type="ECO:0000256" key="1">
    <source>
        <dbReference type="SAM" id="MobiDB-lite"/>
    </source>
</evidence>
<dbReference type="SUPFAM" id="SSF52540">
    <property type="entry name" value="P-loop containing nucleoside triphosphate hydrolases"/>
    <property type="match status" value="1"/>
</dbReference>
<dbReference type="GO" id="GO:0043130">
    <property type="term" value="F:ubiquitin binding"/>
    <property type="evidence" value="ECO:0007669"/>
    <property type="project" value="InterPro"/>
</dbReference>
<name>A0A8K0DG36_IGNLU</name>
<dbReference type="SMART" id="SM01162">
    <property type="entry name" value="DUF1771"/>
    <property type="match status" value="1"/>
</dbReference>
<dbReference type="SUPFAM" id="SSF160443">
    <property type="entry name" value="SMR domain-like"/>
    <property type="match status" value="1"/>
</dbReference>